<keyword evidence="3" id="KW-0472">Membrane</keyword>
<dbReference type="InterPro" id="IPR050469">
    <property type="entry name" value="Diguanylate_Cyclase"/>
</dbReference>
<evidence type="ECO:0000313" key="8">
    <source>
        <dbReference type="Proteomes" id="UP001606210"/>
    </source>
</evidence>
<dbReference type="SUPFAM" id="SSF55785">
    <property type="entry name" value="PYP-like sensor domain (PAS domain)"/>
    <property type="match status" value="1"/>
</dbReference>
<dbReference type="Pfam" id="PF00990">
    <property type="entry name" value="GGDEF"/>
    <property type="match status" value="1"/>
</dbReference>
<sequence>MPTPASRLDAPLPLPEALGDAGADLQLEPQLAQLKREFIEDLWQGMCVVALIGVPISVSRSAISGWLPVYTSHVVLAVLVGAVFLLRGRLSYHALSGLFLGLLWAVGLPGVFSFGLISASTFWLVLSCYLASTLYSTRVGLAFALLTGLAILAAGTGFVSGRLNTAIPEAVYHRQISAWLTLLVATGAFLFLSLRSIGMHQRAVVDLMAHIQAKSREVSDLYDNAPCGYHSLGADGRLVRINQTELRWLGLTAAQALGRSYGDFLTPASRQRFRERFPQLLQTGHLQDTEFELLRADGSTLPVLVSATAVRDQQGRFVRSRTTVFDITERKKLEQRLDQLARTDALTGLANRRDFNDRAQAELARCRRLGKPLSLLMVDIDHFKLVNDRHGHAVGDAALRQLADSCRHALREIDLPARLGGEEFVALLTETTLPDALDAAERLRRHIAALEVAPQQPGPPVRLTVSIGVAELTAVDRSHEDLMRRADQALYAAKREGRNRVVAAAV</sequence>
<dbReference type="InterPro" id="IPR029787">
    <property type="entry name" value="Nucleotide_cyclase"/>
</dbReference>
<dbReference type="EMBL" id="JBIGHV010000006">
    <property type="protein sequence ID" value="MFG6431668.1"/>
    <property type="molecule type" value="Genomic_DNA"/>
</dbReference>
<feature type="domain" description="GGDEF" evidence="6">
    <location>
        <begin position="371"/>
        <end position="506"/>
    </location>
</feature>
<feature type="domain" description="PAC" evidence="5">
    <location>
        <begin position="287"/>
        <end position="339"/>
    </location>
</feature>
<evidence type="ECO:0000256" key="3">
    <source>
        <dbReference type="SAM" id="Phobius"/>
    </source>
</evidence>
<dbReference type="InterPro" id="IPR000700">
    <property type="entry name" value="PAS-assoc_C"/>
</dbReference>
<evidence type="ECO:0000256" key="2">
    <source>
        <dbReference type="ARBA" id="ARBA00034247"/>
    </source>
</evidence>
<dbReference type="NCBIfam" id="TIGR00229">
    <property type="entry name" value="sensory_box"/>
    <property type="match status" value="1"/>
</dbReference>
<name>A0ABW7F4W4_9BURK</name>
<dbReference type="Pfam" id="PF20969">
    <property type="entry name" value="MASE11"/>
    <property type="match status" value="1"/>
</dbReference>
<dbReference type="Pfam" id="PF08448">
    <property type="entry name" value="PAS_4"/>
    <property type="match status" value="1"/>
</dbReference>
<dbReference type="SMART" id="SM00086">
    <property type="entry name" value="PAC"/>
    <property type="match status" value="1"/>
</dbReference>
<dbReference type="NCBIfam" id="TIGR00254">
    <property type="entry name" value="GGDEF"/>
    <property type="match status" value="1"/>
</dbReference>
<feature type="domain" description="PAS" evidence="4">
    <location>
        <begin position="214"/>
        <end position="284"/>
    </location>
</feature>
<dbReference type="InterPro" id="IPR048437">
    <property type="entry name" value="MASE11"/>
</dbReference>
<keyword evidence="3" id="KW-0812">Transmembrane</keyword>
<proteinExistence type="predicted"/>
<feature type="transmembrane region" description="Helical" evidence="3">
    <location>
        <begin position="98"/>
        <end position="126"/>
    </location>
</feature>
<dbReference type="RefSeq" id="WP_394480905.1">
    <property type="nucleotide sequence ID" value="NZ_JBIGHV010000006.1"/>
</dbReference>
<dbReference type="PROSITE" id="PS50113">
    <property type="entry name" value="PAC"/>
    <property type="match status" value="1"/>
</dbReference>
<dbReference type="PANTHER" id="PTHR45138:SF9">
    <property type="entry name" value="DIGUANYLATE CYCLASE DGCM-RELATED"/>
    <property type="match status" value="1"/>
</dbReference>
<dbReference type="InterPro" id="IPR035965">
    <property type="entry name" value="PAS-like_dom_sf"/>
</dbReference>
<dbReference type="InterPro" id="IPR000160">
    <property type="entry name" value="GGDEF_dom"/>
</dbReference>
<dbReference type="Gene3D" id="3.30.70.270">
    <property type="match status" value="1"/>
</dbReference>
<comment type="catalytic activity">
    <reaction evidence="2">
        <text>2 GTP = 3',3'-c-di-GMP + 2 diphosphate</text>
        <dbReference type="Rhea" id="RHEA:24898"/>
        <dbReference type="ChEBI" id="CHEBI:33019"/>
        <dbReference type="ChEBI" id="CHEBI:37565"/>
        <dbReference type="ChEBI" id="CHEBI:58805"/>
        <dbReference type="EC" id="2.7.7.65"/>
    </reaction>
</comment>
<reference evidence="7 8" key="1">
    <citation type="submission" date="2024-08" db="EMBL/GenBank/DDBJ databases">
        <authorList>
            <person name="Lu H."/>
        </authorList>
    </citation>
    <scope>NUCLEOTIDE SEQUENCE [LARGE SCALE GENOMIC DNA]</scope>
    <source>
        <strain evidence="7 8">LYH14W</strain>
    </source>
</reference>
<evidence type="ECO:0000259" key="6">
    <source>
        <dbReference type="PROSITE" id="PS50887"/>
    </source>
</evidence>
<dbReference type="PROSITE" id="PS50112">
    <property type="entry name" value="PAS"/>
    <property type="match status" value="1"/>
</dbReference>
<comment type="caution">
    <text evidence="7">The sequence shown here is derived from an EMBL/GenBank/DDBJ whole genome shotgun (WGS) entry which is preliminary data.</text>
</comment>
<feature type="transmembrane region" description="Helical" evidence="3">
    <location>
        <begin position="69"/>
        <end position="86"/>
    </location>
</feature>
<feature type="transmembrane region" description="Helical" evidence="3">
    <location>
        <begin position="141"/>
        <end position="164"/>
    </location>
</feature>
<organism evidence="7 8">
    <name type="scientific">Pelomonas parva</name>
    <dbReference type="NCBI Taxonomy" id="3299032"/>
    <lineage>
        <taxon>Bacteria</taxon>
        <taxon>Pseudomonadati</taxon>
        <taxon>Pseudomonadota</taxon>
        <taxon>Betaproteobacteria</taxon>
        <taxon>Burkholderiales</taxon>
        <taxon>Sphaerotilaceae</taxon>
        <taxon>Roseateles</taxon>
    </lineage>
</organism>
<evidence type="ECO:0000259" key="4">
    <source>
        <dbReference type="PROSITE" id="PS50112"/>
    </source>
</evidence>
<dbReference type="Gene3D" id="3.30.450.20">
    <property type="entry name" value="PAS domain"/>
    <property type="match status" value="1"/>
</dbReference>
<evidence type="ECO:0000259" key="5">
    <source>
        <dbReference type="PROSITE" id="PS50113"/>
    </source>
</evidence>
<dbReference type="InterPro" id="IPR013656">
    <property type="entry name" value="PAS_4"/>
</dbReference>
<keyword evidence="3" id="KW-1133">Transmembrane helix</keyword>
<dbReference type="PANTHER" id="PTHR45138">
    <property type="entry name" value="REGULATORY COMPONENTS OF SENSORY TRANSDUCTION SYSTEM"/>
    <property type="match status" value="1"/>
</dbReference>
<feature type="transmembrane region" description="Helical" evidence="3">
    <location>
        <begin position="176"/>
        <end position="194"/>
    </location>
</feature>
<dbReference type="PROSITE" id="PS50887">
    <property type="entry name" value="GGDEF"/>
    <property type="match status" value="1"/>
</dbReference>
<dbReference type="InterPro" id="IPR001610">
    <property type="entry name" value="PAC"/>
</dbReference>
<dbReference type="Proteomes" id="UP001606210">
    <property type="component" value="Unassembled WGS sequence"/>
</dbReference>
<accession>A0ABW7F4W4</accession>
<dbReference type="InterPro" id="IPR043128">
    <property type="entry name" value="Rev_trsase/Diguanyl_cyclase"/>
</dbReference>
<evidence type="ECO:0000256" key="1">
    <source>
        <dbReference type="ARBA" id="ARBA00012528"/>
    </source>
</evidence>
<dbReference type="CDD" id="cd00130">
    <property type="entry name" value="PAS"/>
    <property type="match status" value="1"/>
</dbReference>
<gene>
    <name evidence="7" type="ORF">ACG00Y_17240</name>
</gene>
<dbReference type="SUPFAM" id="SSF55073">
    <property type="entry name" value="Nucleotide cyclase"/>
    <property type="match status" value="1"/>
</dbReference>
<dbReference type="CDD" id="cd01949">
    <property type="entry name" value="GGDEF"/>
    <property type="match status" value="1"/>
</dbReference>
<dbReference type="SMART" id="SM00091">
    <property type="entry name" value="PAS"/>
    <property type="match status" value="1"/>
</dbReference>
<protein>
    <recommendedName>
        <fullName evidence="1">diguanylate cyclase</fullName>
        <ecNumber evidence="1">2.7.7.65</ecNumber>
    </recommendedName>
</protein>
<dbReference type="InterPro" id="IPR000014">
    <property type="entry name" value="PAS"/>
</dbReference>
<keyword evidence="8" id="KW-1185">Reference proteome</keyword>
<dbReference type="EC" id="2.7.7.65" evidence="1"/>
<evidence type="ECO:0000313" key="7">
    <source>
        <dbReference type="EMBL" id="MFG6431668.1"/>
    </source>
</evidence>
<dbReference type="SMART" id="SM00267">
    <property type="entry name" value="GGDEF"/>
    <property type="match status" value="1"/>
</dbReference>